<evidence type="ECO:0000313" key="2">
    <source>
        <dbReference type="EMBL" id="MDT0583019.1"/>
    </source>
</evidence>
<evidence type="ECO:0000256" key="1">
    <source>
        <dbReference type="SAM" id="Phobius"/>
    </source>
</evidence>
<sequence>MYQKHFGFALTIVALTLFFPGILLPMFSLNMELAGALSGASMATELVDKELSIIGTVSQLFEENRYLVSILIFVFSVVIPLLKTGLVTTVYFSKKPQIQKKIASFVATIGKWSMADVFVVAIFLAVLSTNHAESTERHELSFLGMSLDLEISTQTLSSIGTGFYFFTAYCLVSLLGSQMLLSSLKNTKFVRNERLNTCDVEKTE</sequence>
<organism evidence="2 3">
    <name type="scientific">Brumicola blandensis</name>
    <dbReference type="NCBI Taxonomy" id="3075611"/>
    <lineage>
        <taxon>Bacteria</taxon>
        <taxon>Pseudomonadati</taxon>
        <taxon>Pseudomonadota</taxon>
        <taxon>Gammaproteobacteria</taxon>
        <taxon>Alteromonadales</taxon>
        <taxon>Alteromonadaceae</taxon>
        <taxon>Brumicola</taxon>
    </lineage>
</organism>
<keyword evidence="1" id="KW-0812">Transmembrane</keyword>
<protein>
    <submittedName>
        <fullName evidence="2">Paraquat-inducible protein A</fullName>
    </submittedName>
</protein>
<dbReference type="EMBL" id="JAVRIE010000004">
    <property type="protein sequence ID" value="MDT0583019.1"/>
    <property type="molecule type" value="Genomic_DNA"/>
</dbReference>
<reference evidence="2 3" key="1">
    <citation type="submission" date="2023-09" db="EMBL/GenBank/DDBJ databases">
        <authorList>
            <person name="Rey-Velasco X."/>
        </authorList>
    </citation>
    <scope>NUCLEOTIDE SEQUENCE [LARGE SCALE GENOMIC DNA]</scope>
    <source>
        <strain evidence="2 3">W409</strain>
    </source>
</reference>
<dbReference type="InterPro" id="IPR007498">
    <property type="entry name" value="PqiA-like"/>
</dbReference>
<feature type="transmembrane region" description="Helical" evidence="1">
    <location>
        <begin position="67"/>
        <end position="92"/>
    </location>
</feature>
<keyword evidence="3" id="KW-1185">Reference proteome</keyword>
<feature type="transmembrane region" description="Helical" evidence="1">
    <location>
        <begin position="163"/>
        <end position="184"/>
    </location>
</feature>
<evidence type="ECO:0000313" key="3">
    <source>
        <dbReference type="Proteomes" id="UP001249020"/>
    </source>
</evidence>
<proteinExistence type="predicted"/>
<dbReference type="Proteomes" id="UP001249020">
    <property type="component" value="Unassembled WGS sequence"/>
</dbReference>
<dbReference type="RefSeq" id="WP_311361797.1">
    <property type="nucleotide sequence ID" value="NZ_JAVRIE010000004.1"/>
</dbReference>
<comment type="caution">
    <text evidence="2">The sequence shown here is derived from an EMBL/GenBank/DDBJ whole genome shotgun (WGS) entry which is preliminary data.</text>
</comment>
<gene>
    <name evidence="2" type="ORF">RM544_10760</name>
</gene>
<keyword evidence="1" id="KW-1133">Transmembrane helix</keyword>
<dbReference type="Pfam" id="PF04403">
    <property type="entry name" value="PqiA"/>
    <property type="match status" value="1"/>
</dbReference>
<keyword evidence="1" id="KW-0472">Membrane</keyword>
<name>A0AAW8R3N0_9ALTE</name>
<accession>A0AAW8R3N0</accession>
<dbReference type="AlphaFoldDB" id="A0AAW8R3N0"/>
<feature type="transmembrane region" description="Helical" evidence="1">
    <location>
        <begin position="104"/>
        <end position="127"/>
    </location>
</feature>